<gene>
    <name evidence="1" type="ORF">CUD01_23340</name>
</gene>
<evidence type="ECO:0000313" key="1">
    <source>
        <dbReference type="EMBL" id="GEA81890.1"/>
    </source>
</evidence>
<dbReference type="AlphaFoldDB" id="A0A4Y3KG56"/>
<sequence length="251" mass="26216">MLAVVLVAGAGLSGCSSDRSRGRDAARSAVETLLAGSRTEGDEIADIAGSVEERARASGIVMIGVEHRESDGGYGSPIGSITLGLTVAEVVEDPSWWGDDETRDPGPYCFEVTFHRRGVLKTKGVGCPDGGLVAVPAPPSRLPRIAPNAHEAVWSVLESMPDRVPSQDQVVADVTARLEPHANGVTPLAEVTVAIDDGVVAVATGDGDDCVLVKRGPDGVVRDVYVPPVYLKRGELGCYADTAFADLRPPH</sequence>
<protein>
    <submittedName>
        <fullName evidence="1">Uncharacterized protein</fullName>
    </submittedName>
</protein>
<comment type="caution">
    <text evidence="1">The sequence shown here is derived from an EMBL/GenBank/DDBJ whole genome shotgun (WGS) entry which is preliminary data.</text>
</comment>
<organism evidence="1 2">
    <name type="scientific">Cellulomonas uda</name>
    <dbReference type="NCBI Taxonomy" id="1714"/>
    <lineage>
        <taxon>Bacteria</taxon>
        <taxon>Bacillati</taxon>
        <taxon>Actinomycetota</taxon>
        <taxon>Actinomycetes</taxon>
        <taxon>Micrococcales</taxon>
        <taxon>Cellulomonadaceae</taxon>
        <taxon>Cellulomonas</taxon>
    </lineage>
</organism>
<dbReference type="Proteomes" id="UP000315842">
    <property type="component" value="Unassembled WGS sequence"/>
</dbReference>
<evidence type="ECO:0000313" key="2">
    <source>
        <dbReference type="Proteomes" id="UP000315842"/>
    </source>
</evidence>
<reference evidence="1 2" key="1">
    <citation type="submission" date="2019-06" db="EMBL/GenBank/DDBJ databases">
        <title>Whole genome shotgun sequence of Cellulomonas uda NBRC 3747.</title>
        <authorList>
            <person name="Hosoyama A."/>
            <person name="Uohara A."/>
            <person name="Ohji S."/>
            <person name="Ichikawa N."/>
        </authorList>
    </citation>
    <scope>NUCLEOTIDE SEQUENCE [LARGE SCALE GENOMIC DNA]</scope>
    <source>
        <strain evidence="1 2">NBRC 3747</strain>
    </source>
</reference>
<accession>A0A4Y3KG56</accession>
<keyword evidence="2" id="KW-1185">Reference proteome</keyword>
<proteinExistence type="predicted"/>
<name>A0A4Y3KG56_CELUD</name>
<dbReference type="EMBL" id="BJLP01000041">
    <property type="protein sequence ID" value="GEA81890.1"/>
    <property type="molecule type" value="Genomic_DNA"/>
</dbReference>